<feature type="non-terminal residue" evidence="2">
    <location>
        <position position="84"/>
    </location>
</feature>
<dbReference type="EMBL" id="KZ347070">
    <property type="protein sequence ID" value="PIO68512.1"/>
    <property type="molecule type" value="Genomic_DNA"/>
</dbReference>
<dbReference type="OrthoDB" id="10250730at2759"/>
<sequence length="84" mass="8926">MQASQSNKRKPLRLGGGAKGPSPLQKGEEHDSCDNVPKVGSANQTNDGRYNFVATITLIQDGGKNILVDTGLGTDINGRMQLMN</sequence>
<name>A0A2G9UFL8_TELCI</name>
<keyword evidence="3" id="KW-1185">Reference proteome</keyword>
<dbReference type="AlphaFoldDB" id="A0A2G9UFL8"/>
<gene>
    <name evidence="2" type="ORF">TELCIR_09698</name>
</gene>
<evidence type="ECO:0000313" key="3">
    <source>
        <dbReference type="Proteomes" id="UP000230423"/>
    </source>
</evidence>
<accession>A0A2G9UFL8</accession>
<evidence type="ECO:0008006" key="4">
    <source>
        <dbReference type="Google" id="ProtNLM"/>
    </source>
</evidence>
<organism evidence="2 3">
    <name type="scientific">Teladorsagia circumcincta</name>
    <name type="common">Brown stomach worm</name>
    <name type="synonym">Ostertagia circumcincta</name>
    <dbReference type="NCBI Taxonomy" id="45464"/>
    <lineage>
        <taxon>Eukaryota</taxon>
        <taxon>Metazoa</taxon>
        <taxon>Ecdysozoa</taxon>
        <taxon>Nematoda</taxon>
        <taxon>Chromadorea</taxon>
        <taxon>Rhabditida</taxon>
        <taxon>Rhabditina</taxon>
        <taxon>Rhabditomorpha</taxon>
        <taxon>Strongyloidea</taxon>
        <taxon>Trichostrongylidae</taxon>
        <taxon>Teladorsagia</taxon>
    </lineage>
</organism>
<evidence type="ECO:0000256" key="1">
    <source>
        <dbReference type="SAM" id="MobiDB-lite"/>
    </source>
</evidence>
<reference evidence="2 3" key="1">
    <citation type="submission" date="2015-09" db="EMBL/GenBank/DDBJ databases">
        <title>Draft genome of the parasitic nematode Teladorsagia circumcincta isolate WARC Sus (inbred).</title>
        <authorList>
            <person name="Mitreva M."/>
        </authorList>
    </citation>
    <scope>NUCLEOTIDE SEQUENCE [LARGE SCALE GENOMIC DNA]</scope>
    <source>
        <strain evidence="2 3">S</strain>
    </source>
</reference>
<feature type="region of interest" description="Disordered" evidence="1">
    <location>
        <begin position="1"/>
        <end position="47"/>
    </location>
</feature>
<proteinExistence type="predicted"/>
<evidence type="ECO:0000313" key="2">
    <source>
        <dbReference type="EMBL" id="PIO68512.1"/>
    </source>
</evidence>
<dbReference type="Proteomes" id="UP000230423">
    <property type="component" value="Unassembled WGS sequence"/>
</dbReference>
<protein>
    <recommendedName>
        <fullName evidence="4">Metallo-beta-lactamase domain-containing protein</fullName>
    </recommendedName>
</protein>